<protein>
    <submittedName>
        <fullName evidence="1">Uncharacterized protein</fullName>
    </submittedName>
</protein>
<sequence>MQIPGLGVGVGGVEEGGMVPLEEWSFQSL</sequence>
<evidence type="ECO:0000313" key="1">
    <source>
        <dbReference type="EMBL" id="SVD40749.1"/>
    </source>
</evidence>
<dbReference type="AlphaFoldDB" id="A0A382V2N7"/>
<accession>A0A382V2N7</accession>
<organism evidence="1">
    <name type="scientific">marine metagenome</name>
    <dbReference type="NCBI Taxonomy" id="408172"/>
    <lineage>
        <taxon>unclassified sequences</taxon>
        <taxon>metagenomes</taxon>
        <taxon>ecological metagenomes</taxon>
    </lineage>
</organism>
<proteinExistence type="predicted"/>
<gene>
    <name evidence="1" type="ORF">METZ01_LOCUS393603</name>
</gene>
<name>A0A382V2N7_9ZZZZ</name>
<dbReference type="EMBL" id="UINC01148709">
    <property type="protein sequence ID" value="SVD40749.1"/>
    <property type="molecule type" value="Genomic_DNA"/>
</dbReference>
<reference evidence="1" key="1">
    <citation type="submission" date="2018-05" db="EMBL/GenBank/DDBJ databases">
        <authorList>
            <person name="Lanie J.A."/>
            <person name="Ng W.-L."/>
            <person name="Kazmierczak K.M."/>
            <person name="Andrzejewski T.M."/>
            <person name="Davidsen T.M."/>
            <person name="Wayne K.J."/>
            <person name="Tettelin H."/>
            <person name="Glass J.I."/>
            <person name="Rusch D."/>
            <person name="Podicherti R."/>
            <person name="Tsui H.-C.T."/>
            <person name="Winkler M.E."/>
        </authorList>
    </citation>
    <scope>NUCLEOTIDE SEQUENCE</scope>
</reference>